<comment type="similarity">
    <text evidence="2">Belongs to the DNA repair enzymes AP/ExoA family.</text>
</comment>
<feature type="binding site" evidence="11">
    <location>
        <position position="356"/>
    </location>
    <ligand>
        <name>Mg(2+)</name>
        <dbReference type="ChEBI" id="CHEBI:18420"/>
        <label>1</label>
    </ligand>
</feature>
<evidence type="ECO:0000256" key="4">
    <source>
        <dbReference type="ARBA" id="ARBA00022723"/>
    </source>
</evidence>
<dbReference type="SUPFAM" id="SSF56219">
    <property type="entry name" value="DNase I-like"/>
    <property type="match status" value="1"/>
</dbReference>
<feature type="binding site" evidence="11">
    <location>
        <position position="357"/>
    </location>
    <ligand>
        <name>Mg(2+)</name>
        <dbReference type="ChEBI" id="CHEBI:18420"/>
        <label>1</label>
    </ligand>
</feature>
<organism evidence="15 16">
    <name type="scientific">Tetrapisispora phaffii (strain ATCC 24235 / CBS 4417 / NBRC 1672 / NRRL Y-8282 / UCD 70-5)</name>
    <name type="common">Yeast</name>
    <name type="synonym">Fabospora phaffii</name>
    <dbReference type="NCBI Taxonomy" id="1071381"/>
    <lineage>
        <taxon>Eukaryota</taxon>
        <taxon>Fungi</taxon>
        <taxon>Dikarya</taxon>
        <taxon>Ascomycota</taxon>
        <taxon>Saccharomycotina</taxon>
        <taxon>Saccharomycetes</taxon>
        <taxon>Saccharomycetales</taxon>
        <taxon>Saccharomycetaceae</taxon>
        <taxon>Tetrapisispora</taxon>
    </lineage>
</organism>
<dbReference type="InterPro" id="IPR010666">
    <property type="entry name" value="Znf_GRF"/>
</dbReference>
<dbReference type="Gene3D" id="3.60.10.10">
    <property type="entry name" value="Endonuclease/exonuclease/phosphatase"/>
    <property type="match status" value="1"/>
</dbReference>
<evidence type="ECO:0000256" key="3">
    <source>
        <dbReference type="ARBA" id="ARBA00013541"/>
    </source>
</evidence>
<dbReference type="KEGG" id="tpf:TPHA_0H00210"/>
<dbReference type="PROSITE" id="PS00728">
    <property type="entry name" value="AP_NUCLEASE_F1_3"/>
    <property type="match status" value="1"/>
</dbReference>
<evidence type="ECO:0000256" key="2">
    <source>
        <dbReference type="ARBA" id="ARBA00007092"/>
    </source>
</evidence>
<dbReference type="eggNOG" id="KOG1294">
    <property type="taxonomic scope" value="Eukaryota"/>
</dbReference>
<dbReference type="InterPro" id="IPR005135">
    <property type="entry name" value="Endo/exonuclease/phosphatase"/>
</dbReference>
<proteinExistence type="inferred from homology"/>
<dbReference type="Proteomes" id="UP000005666">
    <property type="component" value="Chromosome 8"/>
</dbReference>
<keyword evidence="7" id="KW-0862">Zinc</keyword>
<evidence type="ECO:0000313" key="16">
    <source>
        <dbReference type="Proteomes" id="UP000005666"/>
    </source>
</evidence>
<dbReference type="GO" id="GO:0003906">
    <property type="term" value="F:DNA-(apurinic or apyrimidinic site) endonuclease activity"/>
    <property type="evidence" value="ECO:0007669"/>
    <property type="project" value="EnsemblFungi"/>
</dbReference>
<dbReference type="GO" id="GO:0008311">
    <property type="term" value="F:double-stranded DNA 3'-5' DNA exonuclease activity"/>
    <property type="evidence" value="ECO:0007669"/>
    <property type="project" value="EnsemblFungi"/>
</dbReference>
<feature type="active site" description="Proton donor/acceptor" evidence="10">
    <location>
        <position position="225"/>
    </location>
</feature>
<feature type="site" description="Transition state stabilizer" evidence="12">
    <location>
        <position position="227"/>
    </location>
</feature>
<dbReference type="InterPro" id="IPR036691">
    <property type="entry name" value="Endo/exonu/phosph_ase_sf"/>
</dbReference>
<dbReference type="STRING" id="1071381.G8BWS8"/>
<keyword evidence="5 13" id="KW-0863">Zinc-finger</keyword>
<evidence type="ECO:0000259" key="14">
    <source>
        <dbReference type="PROSITE" id="PS51999"/>
    </source>
</evidence>
<gene>
    <name evidence="15" type="primary">TPHA0H00210</name>
    <name evidence="15" type="ordered locus">TPHA_0H00210</name>
</gene>
<evidence type="ECO:0000256" key="8">
    <source>
        <dbReference type="ARBA" id="ARBA00022842"/>
    </source>
</evidence>
<feature type="binding site" evidence="11">
    <location>
        <position position="225"/>
    </location>
    <ligand>
        <name>Mg(2+)</name>
        <dbReference type="ChEBI" id="CHEBI:18420"/>
        <label>1</label>
    </ligand>
</feature>
<evidence type="ECO:0000256" key="11">
    <source>
        <dbReference type="PIRSR" id="PIRSR604808-2"/>
    </source>
</evidence>
<keyword evidence="6" id="KW-0378">Hydrolase</keyword>
<dbReference type="OrthoDB" id="391817at2759"/>
<dbReference type="InterPro" id="IPR020848">
    <property type="entry name" value="AP_endonuclease_F1_CS"/>
</dbReference>
<evidence type="ECO:0000256" key="5">
    <source>
        <dbReference type="ARBA" id="ARBA00022771"/>
    </source>
</evidence>
<feature type="domain" description="GRF-type" evidence="14">
    <location>
        <begin position="490"/>
        <end position="534"/>
    </location>
</feature>
<sequence>MSENTAARSRLEELPDKEDKVIRLVTFNVNGIRTLFHYQPFSQMNQSLVNVFDYFNADIITFQELKTEKLSISKWGKVDGYYSFISLPTVKKGYSGVGCWVRMFPDDHPLHDSMKVVKAEEGITGCLSVKNGQEEIRYKDDQNIGIGGYNSLGYDNESEALHLDSEGRCVIIELACNMVIISTYCPANSTLTDEGQQFRIKFLKVLFKRIRNLESMGKKVVLMGDLNICRDLIDQAEALEVNGIRILPETTGNMIENEYPDLASSFILKPERVQRRLLNQIITDSFIADLSKNGCMIDTTRFIQSKKRLKMYTVWNTLKNTRSINYGSRIDFILLSSGYQNLIQNANILPQVMGSDHCPVYLDMKLPTDIASNIEIKIPRFEARYKYQLTHKNIFEMLKGTASNADESKVEMAPGFSESSNHSYKMTKGINKTSSIKSFFKVENKTAKKRTSLQGREILKRYANINSKRVIVNGQTTLAKVYGLSDAPLCKHGEKCVLKTSRTSSNYGKKFWACKRPKGESNNEDSSCDHFEWV</sequence>
<evidence type="ECO:0000256" key="7">
    <source>
        <dbReference type="ARBA" id="ARBA00022833"/>
    </source>
</evidence>
<accession>G8BWS8</accession>
<dbReference type="PROSITE" id="PS51999">
    <property type="entry name" value="ZF_GRF"/>
    <property type="match status" value="1"/>
</dbReference>
<feature type="active site" evidence="10">
    <location>
        <position position="184"/>
    </location>
</feature>
<dbReference type="InterPro" id="IPR004808">
    <property type="entry name" value="AP_endonuc_1"/>
</dbReference>
<dbReference type="GeneID" id="11533726"/>
<dbReference type="AlphaFoldDB" id="G8BWS8"/>
<keyword evidence="9" id="KW-0539">Nucleus</keyword>
<dbReference type="RefSeq" id="XP_003686666.1">
    <property type="nucleotide sequence ID" value="XM_003686618.1"/>
</dbReference>
<dbReference type="PANTHER" id="PTHR22748">
    <property type="entry name" value="AP ENDONUCLEASE"/>
    <property type="match status" value="1"/>
</dbReference>
<dbReference type="EMBL" id="HE612863">
    <property type="protein sequence ID" value="CCE64232.1"/>
    <property type="molecule type" value="Genomic_DNA"/>
</dbReference>
<dbReference type="OMA" id="YTVWNTL"/>
<dbReference type="HOGENOM" id="CLU_010374_0_0_1"/>
<feature type="site" description="Important for catalytic activity" evidence="12">
    <location>
        <position position="331"/>
    </location>
</feature>
<feature type="active site" description="Proton acceptor" evidence="10">
    <location>
        <position position="357"/>
    </location>
</feature>
<dbReference type="GO" id="GO:0005634">
    <property type="term" value="C:nucleus"/>
    <property type="evidence" value="ECO:0007669"/>
    <property type="project" value="TreeGrafter"/>
</dbReference>
<dbReference type="Pfam" id="PF03372">
    <property type="entry name" value="Exo_endo_phos"/>
    <property type="match status" value="1"/>
</dbReference>
<evidence type="ECO:0000313" key="15">
    <source>
        <dbReference type="EMBL" id="CCE64232.1"/>
    </source>
</evidence>
<evidence type="ECO:0000256" key="9">
    <source>
        <dbReference type="ARBA" id="ARBA00023242"/>
    </source>
</evidence>
<dbReference type="PANTHER" id="PTHR22748:SF4">
    <property type="entry name" value="DNA-(APURINIC OR APYRIMIDINIC SITE) ENDONUCLEASE 2"/>
    <property type="match status" value="1"/>
</dbReference>
<feature type="binding site" evidence="11">
    <location>
        <position position="28"/>
    </location>
    <ligand>
        <name>Mg(2+)</name>
        <dbReference type="ChEBI" id="CHEBI:18420"/>
        <label>1</label>
    </ligand>
</feature>
<feature type="binding site" evidence="11">
    <location>
        <position position="64"/>
    </location>
    <ligand>
        <name>Mg(2+)</name>
        <dbReference type="ChEBI" id="CHEBI:18420"/>
        <label>1</label>
    </ligand>
</feature>
<name>G8BWS8_TETPH</name>
<evidence type="ECO:0000256" key="10">
    <source>
        <dbReference type="PIRSR" id="PIRSR604808-1"/>
    </source>
</evidence>
<evidence type="ECO:0000256" key="6">
    <source>
        <dbReference type="ARBA" id="ARBA00022801"/>
    </source>
</evidence>
<dbReference type="GO" id="GO:0003677">
    <property type="term" value="F:DNA binding"/>
    <property type="evidence" value="ECO:0007669"/>
    <property type="project" value="InterPro"/>
</dbReference>
<evidence type="ECO:0000256" key="12">
    <source>
        <dbReference type="PIRSR" id="PIRSR604808-3"/>
    </source>
</evidence>
<dbReference type="Pfam" id="PF06839">
    <property type="entry name" value="Zn_ribbon_GRF"/>
    <property type="match status" value="1"/>
</dbReference>
<evidence type="ECO:0000256" key="1">
    <source>
        <dbReference type="ARBA" id="ARBA00001936"/>
    </source>
</evidence>
<feature type="binding site" evidence="11">
    <location>
        <position position="227"/>
    </location>
    <ligand>
        <name>Mg(2+)</name>
        <dbReference type="ChEBI" id="CHEBI:18420"/>
        <label>1</label>
    </ligand>
</feature>
<dbReference type="GO" id="GO:0008081">
    <property type="term" value="F:phosphoric diester hydrolase activity"/>
    <property type="evidence" value="ECO:0007669"/>
    <property type="project" value="EnsemblFungi"/>
</dbReference>
<evidence type="ECO:0000256" key="13">
    <source>
        <dbReference type="PROSITE-ProRule" id="PRU01343"/>
    </source>
</evidence>
<feature type="site" description="Interaction with DNA substrate" evidence="12">
    <location>
        <position position="357"/>
    </location>
</feature>
<keyword evidence="4 11" id="KW-0479">Metal-binding</keyword>
<reference evidence="15 16" key="1">
    <citation type="journal article" date="2011" name="Proc. Natl. Acad. Sci. U.S.A.">
        <title>Evolutionary erosion of yeast sex chromosomes by mating-type switching accidents.</title>
        <authorList>
            <person name="Gordon J.L."/>
            <person name="Armisen D."/>
            <person name="Proux-Wera E."/>
            <person name="Oheigeartaigh S.S."/>
            <person name="Byrne K.P."/>
            <person name="Wolfe K.H."/>
        </authorList>
    </citation>
    <scope>NUCLEOTIDE SEQUENCE [LARGE SCALE GENOMIC DNA]</scope>
    <source>
        <strain evidence="16">ATCC 24235 / CBS 4417 / NBRC 1672 / NRRL Y-8282 / UCD 70-5</strain>
    </source>
</reference>
<keyword evidence="8 11" id="KW-0460">Magnesium</keyword>
<keyword evidence="11" id="KW-0464">Manganese</keyword>
<dbReference type="GO" id="GO:0008270">
    <property type="term" value="F:zinc ion binding"/>
    <property type="evidence" value="ECO:0007669"/>
    <property type="project" value="UniProtKB-KW"/>
</dbReference>
<protein>
    <recommendedName>
        <fullName evidence="3">DNA-(apurinic or apyrimidinic site) endonuclease 2</fullName>
    </recommendedName>
</protein>
<dbReference type="GO" id="GO:0006284">
    <property type="term" value="P:base-excision repair"/>
    <property type="evidence" value="ECO:0007669"/>
    <property type="project" value="EnsemblFungi"/>
</dbReference>
<keyword evidence="16" id="KW-1185">Reference proteome</keyword>
<comment type="cofactor">
    <cofactor evidence="11">
        <name>Mg(2+)</name>
        <dbReference type="ChEBI" id="CHEBI:18420"/>
    </cofactor>
    <cofactor evidence="11">
        <name>Mn(2+)</name>
        <dbReference type="ChEBI" id="CHEBI:29035"/>
    </cofactor>
    <text evidence="11">Probably binds two magnesium or manganese ions per subunit.</text>
</comment>
<dbReference type="PROSITE" id="PS51435">
    <property type="entry name" value="AP_NUCLEASE_F1_4"/>
    <property type="match status" value="1"/>
</dbReference>
<comment type="cofactor">
    <cofactor evidence="1">
        <name>Mn(2+)</name>
        <dbReference type="ChEBI" id="CHEBI:29035"/>
    </cofactor>
</comment>